<dbReference type="Proteomes" id="UP000663844">
    <property type="component" value="Unassembled WGS sequence"/>
</dbReference>
<protein>
    <submittedName>
        <fullName evidence="1">Uncharacterized protein</fullName>
    </submittedName>
</protein>
<feature type="non-terminal residue" evidence="1">
    <location>
        <position position="73"/>
    </location>
</feature>
<evidence type="ECO:0000313" key="1">
    <source>
        <dbReference type="EMBL" id="CAF4433675.1"/>
    </source>
</evidence>
<dbReference type="EMBL" id="CAJOAZ010030528">
    <property type="protein sequence ID" value="CAF4433675.1"/>
    <property type="molecule type" value="Genomic_DNA"/>
</dbReference>
<sequence>EHTYITIIELGKKNRTIQTQSFDNTIKKLDIQIDANDPFSVHPNRTLHFSARCSDRNGQNSSTIEYQFHVNMN</sequence>
<feature type="non-terminal residue" evidence="1">
    <location>
        <position position="1"/>
    </location>
</feature>
<evidence type="ECO:0000313" key="2">
    <source>
        <dbReference type="Proteomes" id="UP000663844"/>
    </source>
</evidence>
<accession>A0A820R8Q6</accession>
<dbReference type="AlphaFoldDB" id="A0A820R8Q6"/>
<name>A0A820R8Q6_9BILA</name>
<proteinExistence type="predicted"/>
<gene>
    <name evidence="1" type="ORF">OXD698_LOCUS53387</name>
</gene>
<comment type="caution">
    <text evidence="1">The sequence shown here is derived from an EMBL/GenBank/DDBJ whole genome shotgun (WGS) entry which is preliminary data.</text>
</comment>
<organism evidence="1 2">
    <name type="scientific">Adineta steineri</name>
    <dbReference type="NCBI Taxonomy" id="433720"/>
    <lineage>
        <taxon>Eukaryota</taxon>
        <taxon>Metazoa</taxon>
        <taxon>Spiralia</taxon>
        <taxon>Gnathifera</taxon>
        <taxon>Rotifera</taxon>
        <taxon>Eurotatoria</taxon>
        <taxon>Bdelloidea</taxon>
        <taxon>Adinetida</taxon>
        <taxon>Adinetidae</taxon>
        <taxon>Adineta</taxon>
    </lineage>
</organism>
<reference evidence="1" key="1">
    <citation type="submission" date="2021-02" db="EMBL/GenBank/DDBJ databases">
        <authorList>
            <person name="Nowell W R."/>
        </authorList>
    </citation>
    <scope>NUCLEOTIDE SEQUENCE</scope>
</reference>